<accession>A0AAV9VIW2</accession>
<keyword evidence="3" id="KW-1185">Reference proteome</keyword>
<proteinExistence type="predicted"/>
<organism evidence="2 3">
    <name type="scientific">Orbilia brochopaga</name>
    <dbReference type="NCBI Taxonomy" id="3140254"/>
    <lineage>
        <taxon>Eukaryota</taxon>
        <taxon>Fungi</taxon>
        <taxon>Dikarya</taxon>
        <taxon>Ascomycota</taxon>
        <taxon>Pezizomycotina</taxon>
        <taxon>Orbiliomycetes</taxon>
        <taxon>Orbiliales</taxon>
        <taxon>Orbiliaceae</taxon>
        <taxon>Orbilia</taxon>
    </lineage>
</organism>
<comment type="caution">
    <text evidence="2">The sequence shown here is derived from an EMBL/GenBank/DDBJ whole genome shotgun (WGS) entry which is preliminary data.</text>
</comment>
<evidence type="ECO:0000256" key="1">
    <source>
        <dbReference type="SAM" id="MobiDB-lite"/>
    </source>
</evidence>
<gene>
    <name evidence="2" type="ORF">TWF696_000852</name>
</gene>
<evidence type="ECO:0000313" key="2">
    <source>
        <dbReference type="EMBL" id="KAK6359710.1"/>
    </source>
</evidence>
<feature type="compositionally biased region" description="Basic and acidic residues" evidence="1">
    <location>
        <begin position="1"/>
        <end position="12"/>
    </location>
</feature>
<dbReference type="Proteomes" id="UP001375240">
    <property type="component" value="Unassembled WGS sequence"/>
</dbReference>
<dbReference type="EMBL" id="JAVHNQ010000001">
    <property type="protein sequence ID" value="KAK6359710.1"/>
    <property type="molecule type" value="Genomic_DNA"/>
</dbReference>
<reference evidence="2 3" key="1">
    <citation type="submission" date="2019-10" db="EMBL/GenBank/DDBJ databases">
        <authorList>
            <person name="Palmer J.M."/>
        </authorList>
    </citation>
    <scope>NUCLEOTIDE SEQUENCE [LARGE SCALE GENOMIC DNA]</scope>
    <source>
        <strain evidence="2 3">TWF696</strain>
    </source>
</reference>
<feature type="region of interest" description="Disordered" evidence="1">
    <location>
        <begin position="1"/>
        <end position="20"/>
    </location>
</feature>
<protein>
    <submittedName>
        <fullName evidence="2">Uncharacterized protein</fullName>
    </submittedName>
</protein>
<evidence type="ECO:0000313" key="3">
    <source>
        <dbReference type="Proteomes" id="UP001375240"/>
    </source>
</evidence>
<name>A0AAV9VIW2_9PEZI</name>
<dbReference type="AlphaFoldDB" id="A0AAV9VIW2"/>
<sequence>MDSAKEQDDHTIVHQATGEEQQLRRGHFIIKAVGYEYRASKAIRLIELDLLSADLSLGDLTRMLIEGKLDDFWFGEEDGRFFGCRDWMRICWCYSVYIPQSPR</sequence>